<proteinExistence type="predicted"/>
<gene>
    <name evidence="1" type="ORF">RND81_01G132800</name>
</gene>
<protein>
    <recommendedName>
        <fullName evidence="3">Reverse transcriptase zinc-binding domain-containing protein</fullName>
    </recommendedName>
</protein>
<dbReference type="EMBL" id="JBDFQZ010000001">
    <property type="protein sequence ID" value="KAK9756969.1"/>
    <property type="molecule type" value="Genomic_DNA"/>
</dbReference>
<keyword evidence="2" id="KW-1185">Reference proteome</keyword>
<dbReference type="Proteomes" id="UP001443914">
    <property type="component" value="Unassembled WGS sequence"/>
</dbReference>
<evidence type="ECO:0000313" key="2">
    <source>
        <dbReference type="Proteomes" id="UP001443914"/>
    </source>
</evidence>
<evidence type="ECO:0008006" key="3">
    <source>
        <dbReference type="Google" id="ProtNLM"/>
    </source>
</evidence>
<accession>A0AAW1N7A3</accession>
<sequence length="153" mass="17668">MAHARHSLSQLPRRLFTNWRQNHLGLGPDSGCYFCGCNSETSDHLFFYCPFGATCARLVQRWLEVSSGSSFKWMDIKRGRGSPMVHRLVVFAAYSGLVHLVWMCRNICRVHHFVRNPSCVVSDLKFEMRSRIRGLSITWKGSDKMWLESLSLL</sequence>
<organism evidence="1 2">
    <name type="scientific">Saponaria officinalis</name>
    <name type="common">Common soapwort</name>
    <name type="synonym">Lychnis saponaria</name>
    <dbReference type="NCBI Taxonomy" id="3572"/>
    <lineage>
        <taxon>Eukaryota</taxon>
        <taxon>Viridiplantae</taxon>
        <taxon>Streptophyta</taxon>
        <taxon>Embryophyta</taxon>
        <taxon>Tracheophyta</taxon>
        <taxon>Spermatophyta</taxon>
        <taxon>Magnoliopsida</taxon>
        <taxon>eudicotyledons</taxon>
        <taxon>Gunneridae</taxon>
        <taxon>Pentapetalae</taxon>
        <taxon>Caryophyllales</taxon>
        <taxon>Caryophyllaceae</taxon>
        <taxon>Caryophylleae</taxon>
        <taxon>Saponaria</taxon>
    </lineage>
</organism>
<comment type="caution">
    <text evidence="1">The sequence shown here is derived from an EMBL/GenBank/DDBJ whole genome shotgun (WGS) entry which is preliminary data.</text>
</comment>
<reference evidence="1" key="1">
    <citation type="submission" date="2024-03" db="EMBL/GenBank/DDBJ databases">
        <title>WGS assembly of Saponaria officinalis var. Norfolk2.</title>
        <authorList>
            <person name="Jenkins J."/>
            <person name="Shu S."/>
            <person name="Grimwood J."/>
            <person name="Barry K."/>
            <person name="Goodstein D."/>
            <person name="Schmutz J."/>
            <person name="Leebens-Mack J."/>
            <person name="Osbourn A."/>
        </authorList>
    </citation>
    <scope>NUCLEOTIDE SEQUENCE [LARGE SCALE GENOMIC DNA]</scope>
    <source>
        <strain evidence="1">JIC</strain>
    </source>
</reference>
<dbReference type="AlphaFoldDB" id="A0AAW1N7A3"/>
<evidence type="ECO:0000313" key="1">
    <source>
        <dbReference type="EMBL" id="KAK9756969.1"/>
    </source>
</evidence>
<name>A0AAW1N7A3_SAPOF</name>